<evidence type="ECO:0000313" key="2">
    <source>
        <dbReference type="EMBL" id="RBQ22667.1"/>
    </source>
</evidence>
<keyword evidence="3" id="KW-1185">Reference proteome</keyword>
<evidence type="ECO:0000256" key="1">
    <source>
        <dbReference type="SAM" id="Phobius"/>
    </source>
</evidence>
<reference evidence="2 3" key="1">
    <citation type="submission" date="2018-06" db="EMBL/GenBank/DDBJ databases">
        <title>Genomic insight into two independent archaeal endosymbiosis events.</title>
        <authorList>
            <person name="Lind A.E."/>
            <person name="Lewis W.H."/>
            <person name="Spang A."/>
            <person name="Guy L."/>
            <person name="Embley M.T."/>
            <person name="Ettema T.J.G."/>
        </authorList>
    </citation>
    <scope>NUCLEOTIDE SEQUENCE [LARGE SCALE GENOMIC DNA]</scope>
    <source>
        <strain evidence="2">NOE</strain>
    </source>
</reference>
<dbReference type="EMBL" id="NIZT01000054">
    <property type="protein sequence ID" value="RBQ22667.1"/>
    <property type="molecule type" value="Genomic_DNA"/>
</dbReference>
<dbReference type="AlphaFoldDB" id="A0A366M9E3"/>
<protein>
    <submittedName>
        <fullName evidence="2">Uncharacterized protein</fullName>
    </submittedName>
</protein>
<comment type="caution">
    <text evidence="2">The sequence shown here is derived from an EMBL/GenBank/DDBJ whole genome shotgun (WGS) entry which is preliminary data.</text>
</comment>
<gene>
    <name evidence="2" type="ORF">ALNOE001_16240</name>
</gene>
<organism evidence="2 3">
    <name type="scientific">Candidatus Methanobinarius endosymbioticus</name>
    <dbReference type="NCBI Taxonomy" id="2006182"/>
    <lineage>
        <taxon>Archaea</taxon>
        <taxon>Methanobacteriati</taxon>
        <taxon>Methanobacteriota</taxon>
        <taxon>Methanomada group</taxon>
        <taxon>Methanobacteria</taxon>
        <taxon>Methanobacteriales</taxon>
        <taxon>Methanobacteriaceae</taxon>
        <taxon>Candidatus Methanobinarius</taxon>
    </lineage>
</organism>
<sequence length="46" mass="5004">MDNKIIILRGIILILATIIIAGTIRILNNGQNPLAEIGKTKSTVYI</sequence>
<proteinExistence type="predicted"/>
<name>A0A366M9E3_9EURY</name>
<accession>A0A366M9E3</accession>
<keyword evidence="1" id="KW-1133">Transmembrane helix</keyword>
<evidence type="ECO:0000313" key="3">
    <source>
        <dbReference type="Proteomes" id="UP000253099"/>
    </source>
</evidence>
<keyword evidence="1" id="KW-0472">Membrane</keyword>
<feature type="transmembrane region" description="Helical" evidence="1">
    <location>
        <begin position="6"/>
        <end position="27"/>
    </location>
</feature>
<keyword evidence="1" id="KW-0812">Transmembrane</keyword>
<dbReference type="Proteomes" id="UP000253099">
    <property type="component" value="Unassembled WGS sequence"/>
</dbReference>